<reference evidence="5 6" key="1">
    <citation type="submission" date="2018-12" db="EMBL/GenBank/DDBJ databases">
        <title>Complete genome of Litorilituus sediminis.</title>
        <authorList>
            <person name="Liu A."/>
            <person name="Rong J."/>
        </authorList>
    </citation>
    <scope>NUCLEOTIDE SEQUENCE [LARGE SCALE GENOMIC DNA]</scope>
    <source>
        <strain evidence="5 6">JCM 17549</strain>
    </source>
</reference>
<dbReference type="AlphaFoldDB" id="A0A4P6PBL5"/>
<dbReference type="Proteomes" id="UP000290244">
    <property type="component" value="Chromosome"/>
</dbReference>
<name>A0A4P6PBL5_9GAMM</name>
<protein>
    <submittedName>
        <fullName evidence="5">DUF2007 domain-containing protein</fullName>
    </submittedName>
</protein>
<dbReference type="SUPFAM" id="SSF90209">
    <property type="entry name" value="Ran binding protein zinc finger-like"/>
    <property type="match status" value="1"/>
</dbReference>
<dbReference type="EMBL" id="CP034759">
    <property type="protein sequence ID" value="QBG37027.1"/>
    <property type="molecule type" value="Genomic_DNA"/>
</dbReference>
<evidence type="ECO:0000256" key="3">
    <source>
        <dbReference type="ARBA" id="ARBA00022833"/>
    </source>
</evidence>
<evidence type="ECO:0000313" key="5">
    <source>
        <dbReference type="EMBL" id="QBG37027.1"/>
    </source>
</evidence>
<keyword evidence="2" id="KW-0863">Zinc-finger</keyword>
<dbReference type="PROSITE" id="PS01358">
    <property type="entry name" value="ZF_RANBP2_1"/>
    <property type="match status" value="1"/>
</dbReference>
<evidence type="ECO:0000256" key="1">
    <source>
        <dbReference type="ARBA" id="ARBA00022723"/>
    </source>
</evidence>
<organism evidence="5 6">
    <name type="scientific">Litorilituus sediminis</name>
    <dbReference type="NCBI Taxonomy" id="718192"/>
    <lineage>
        <taxon>Bacteria</taxon>
        <taxon>Pseudomonadati</taxon>
        <taxon>Pseudomonadota</taxon>
        <taxon>Gammaproteobacteria</taxon>
        <taxon>Alteromonadales</taxon>
        <taxon>Colwelliaceae</taxon>
        <taxon>Litorilituus</taxon>
    </lineage>
</organism>
<keyword evidence="3" id="KW-0862">Zinc</keyword>
<dbReference type="OrthoDB" id="9814654at2"/>
<sequence length="79" mass="8923">MIISLGITKNEYAHGAIGEIAAFDTWPELWLVNESDLAAANAIIESSKQQSNSQWQCQNCQEFNADSFELCWQCQQEKP</sequence>
<keyword evidence="1" id="KW-0479">Metal-binding</keyword>
<evidence type="ECO:0000313" key="6">
    <source>
        <dbReference type="Proteomes" id="UP000290244"/>
    </source>
</evidence>
<evidence type="ECO:0000259" key="4">
    <source>
        <dbReference type="PROSITE" id="PS50199"/>
    </source>
</evidence>
<proteinExistence type="predicted"/>
<dbReference type="InterPro" id="IPR001876">
    <property type="entry name" value="Znf_RanBP2"/>
</dbReference>
<evidence type="ECO:0000256" key="2">
    <source>
        <dbReference type="ARBA" id="ARBA00022771"/>
    </source>
</evidence>
<accession>A0A4P6PBL5</accession>
<dbReference type="KEGG" id="lsd:EMK97_15500"/>
<dbReference type="InterPro" id="IPR036443">
    <property type="entry name" value="Znf_RanBP2_sf"/>
</dbReference>
<gene>
    <name evidence="5" type="ORF">EMK97_15500</name>
</gene>
<keyword evidence="6" id="KW-1185">Reference proteome</keyword>
<dbReference type="PROSITE" id="PS50199">
    <property type="entry name" value="ZF_RANBP2_2"/>
    <property type="match status" value="1"/>
</dbReference>
<dbReference type="GO" id="GO:0008270">
    <property type="term" value="F:zinc ion binding"/>
    <property type="evidence" value="ECO:0007669"/>
    <property type="project" value="UniProtKB-KW"/>
</dbReference>
<feature type="domain" description="RanBP2-type" evidence="4">
    <location>
        <begin position="50"/>
        <end position="79"/>
    </location>
</feature>